<dbReference type="PANTHER" id="PTHR34512:SF30">
    <property type="entry name" value="OUTER MEMBRANE PROTEIN ASSEMBLY FACTOR BAMB"/>
    <property type="match status" value="1"/>
</dbReference>
<dbReference type="PANTHER" id="PTHR34512">
    <property type="entry name" value="CELL SURFACE PROTEIN"/>
    <property type="match status" value="1"/>
</dbReference>
<evidence type="ECO:0000313" key="2">
    <source>
        <dbReference type="EMBL" id="GAA4461085.1"/>
    </source>
</evidence>
<evidence type="ECO:0000259" key="1">
    <source>
        <dbReference type="Pfam" id="PF13360"/>
    </source>
</evidence>
<dbReference type="InterPro" id="IPR011047">
    <property type="entry name" value="Quinoprotein_ADH-like_sf"/>
</dbReference>
<accession>A0ABP8N492</accession>
<dbReference type="SUPFAM" id="SSF50998">
    <property type="entry name" value="Quinoprotein alcohol dehydrogenase-like"/>
    <property type="match status" value="2"/>
</dbReference>
<dbReference type="Pfam" id="PF13360">
    <property type="entry name" value="PQQ_2"/>
    <property type="match status" value="1"/>
</dbReference>
<comment type="caution">
    <text evidence="2">The sequence shown here is derived from an EMBL/GenBank/DDBJ whole genome shotgun (WGS) entry which is preliminary data.</text>
</comment>
<dbReference type="EMBL" id="BAABHD010000053">
    <property type="protein sequence ID" value="GAA4461085.1"/>
    <property type="molecule type" value="Genomic_DNA"/>
</dbReference>
<reference evidence="3" key="1">
    <citation type="journal article" date="2019" name="Int. J. Syst. Evol. Microbiol.">
        <title>The Global Catalogue of Microorganisms (GCM) 10K type strain sequencing project: providing services to taxonomists for standard genome sequencing and annotation.</title>
        <authorList>
            <consortium name="The Broad Institute Genomics Platform"/>
            <consortium name="The Broad Institute Genome Sequencing Center for Infectious Disease"/>
            <person name="Wu L."/>
            <person name="Ma J."/>
        </authorList>
    </citation>
    <scope>NUCLEOTIDE SEQUENCE [LARGE SCALE GENOMIC DNA]</scope>
    <source>
        <strain evidence="3">JCM 17927</strain>
    </source>
</reference>
<keyword evidence="3" id="KW-1185">Reference proteome</keyword>
<evidence type="ECO:0000313" key="3">
    <source>
        <dbReference type="Proteomes" id="UP001501175"/>
    </source>
</evidence>
<dbReference type="InterPro" id="IPR002372">
    <property type="entry name" value="PQQ_rpt_dom"/>
</dbReference>
<organism evidence="2 3">
    <name type="scientific">Nibrella saemangeumensis</name>
    <dbReference type="NCBI Taxonomy" id="1084526"/>
    <lineage>
        <taxon>Bacteria</taxon>
        <taxon>Pseudomonadati</taxon>
        <taxon>Bacteroidota</taxon>
        <taxon>Cytophagia</taxon>
        <taxon>Cytophagales</taxon>
        <taxon>Spirosomataceae</taxon>
        <taxon>Nibrella</taxon>
    </lineage>
</organism>
<protein>
    <recommendedName>
        <fullName evidence="1">Pyrrolo-quinoline quinone repeat domain-containing protein</fullName>
    </recommendedName>
</protein>
<sequence>MLAAPFYYYFQMRKSLLVVAICWIVTTTFSCRKEIEGLETKDDTGLVVKKKPLWQVANTTNPNKAGGNIGYSTVIGDGILDTYFYDPVERKDRMALLDIYTGRRKWEWNDVIRDFETVFIDRGSIHLYKEYLFYNYGPRNYGIDSRTGNTIWKQITGYSAFGNCSSLGSVYFTKGTPLTLNEQGILEDRVYKGDIRTGKEVEVVMPRYSRKNIRAAASWSRYIGLIADVQPVIEGRDTLLVVIYNETGPGRNEFQACTGLYNLTQKHWVYERERLKEDFPEAFNTSWLTLSGEKMYTILNNAVACSYWRTGKLIWFRPLPSFAAIPTPIEDKYLAVFSTDSRLFLLDAHTGQTFWEKRETLSTTSQVYYHSGIFYYLTATLNAVEIPSGKKLWSIKSPTNGIIDGHFWGFITGAPGKAGQKGRIFTRTGYHTYCFEAIR</sequence>
<proteinExistence type="predicted"/>
<dbReference type="InterPro" id="IPR015943">
    <property type="entry name" value="WD40/YVTN_repeat-like_dom_sf"/>
</dbReference>
<dbReference type="Proteomes" id="UP001501175">
    <property type="component" value="Unassembled WGS sequence"/>
</dbReference>
<feature type="domain" description="Pyrrolo-quinoline quinone repeat" evidence="1">
    <location>
        <begin position="294"/>
        <end position="436"/>
    </location>
</feature>
<name>A0ABP8N492_9BACT</name>
<gene>
    <name evidence="2" type="ORF">GCM10023189_36390</name>
</gene>
<dbReference type="Gene3D" id="2.130.10.10">
    <property type="entry name" value="YVTN repeat-like/Quinoprotein amine dehydrogenase"/>
    <property type="match status" value="1"/>
</dbReference>